<feature type="compositionally biased region" description="Acidic residues" evidence="1">
    <location>
        <begin position="73"/>
        <end position="86"/>
    </location>
</feature>
<dbReference type="AlphaFoldDB" id="A5DR80"/>
<evidence type="ECO:0000313" key="3">
    <source>
        <dbReference type="Proteomes" id="UP000001997"/>
    </source>
</evidence>
<dbReference type="InParanoid" id="A5DR80"/>
<dbReference type="VEuPathDB" id="FungiDB:PGUG_05781"/>
<sequence length="150" mass="17376">MLHTENNVWGRMVRRLNKRRSNKQKSKKATMVVYQCEKTSDYFADYDQFGPVERDPWPTPVNSEASSMYSDWTDSEDEDEEDEEDETVRLKVENEEIDEIASIEAIDAIDNVTNDIFKLNYLTPNINGTVTNVSRYLFPSLPSQGSLYFG</sequence>
<dbReference type="Proteomes" id="UP000001997">
    <property type="component" value="Unassembled WGS sequence"/>
</dbReference>
<dbReference type="RefSeq" id="XP_001482019.1">
    <property type="nucleotide sequence ID" value="XM_001481969.1"/>
</dbReference>
<dbReference type="EMBL" id="CH408162">
    <property type="protein sequence ID" value="EDK41684.1"/>
    <property type="molecule type" value="Genomic_DNA"/>
</dbReference>
<evidence type="ECO:0000313" key="2">
    <source>
        <dbReference type="EMBL" id="EDK41684.1"/>
    </source>
</evidence>
<dbReference type="GeneID" id="5123852"/>
<dbReference type="KEGG" id="pgu:PGUG_05781"/>
<proteinExistence type="predicted"/>
<name>A5DR80_PICGU</name>
<keyword evidence="3" id="KW-1185">Reference proteome</keyword>
<evidence type="ECO:0000256" key="1">
    <source>
        <dbReference type="SAM" id="MobiDB-lite"/>
    </source>
</evidence>
<dbReference type="HOGENOM" id="CLU_1741262_0_0_1"/>
<feature type="region of interest" description="Disordered" evidence="1">
    <location>
        <begin position="53"/>
        <end position="87"/>
    </location>
</feature>
<accession>A5DR80</accession>
<protein>
    <submittedName>
        <fullName evidence="2">Uncharacterized protein</fullName>
    </submittedName>
</protein>
<feature type="compositionally biased region" description="Polar residues" evidence="1">
    <location>
        <begin position="60"/>
        <end position="72"/>
    </location>
</feature>
<reference evidence="2 3" key="1">
    <citation type="journal article" date="2009" name="Nature">
        <title>Evolution of pathogenicity and sexual reproduction in eight Candida genomes.</title>
        <authorList>
            <person name="Butler G."/>
            <person name="Rasmussen M.D."/>
            <person name="Lin M.F."/>
            <person name="Santos M.A."/>
            <person name="Sakthikumar S."/>
            <person name="Munro C.A."/>
            <person name="Rheinbay E."/>
            <person name="Grabherr M."/>
            <person name="Forche A."/>
            <person name="Reedy J.L."/>
            <person name="Agrafioti I."/>
            <person name="Arnaud M.B."/>
            <person name="Bates S."/>
            <person name="Brown A.J."/>
            <person name="Brunke S."/>
            <person name="Costanzo M.C."/>
            <person name="Fitzpatrick D.A."/>
            <person name="de Groot P.W."/>
            <person name="Harris D."/>
            <person name="Hoyer L.L."/>
            <person name="Hube B."/>
            <person name="Klis F.M."/>
            <person name="Kodira C."/>
            <person name="Lennard N."/>
            <person name="Logue M.E."/>
            <person name="Martin R."/>
            <person name="Neiman A.M."/>
            <person name="Nikolaou E."/>
            <person name="Quail M.A."/>
            <person name="Quinn J."/>
            <person name="Santos M.C."/>
            <person name="Schmitzberger F.F."/>
            <person name="Sherlock G."/>
            <person name="Shah P."/>
            <person name="Silverstein K.A."/>
            <person name="Skrzypek M.S."/>
            <person name="Soll D."/>
            <person name="Staggs R."/>
            <person name="Stansfield I."/>
            <person name="Stumpf M.P."/>
            <person name="Sudbery P.E."/>
            <person name="Srikantha T."/>
            <person name="Zeng Q."/>
            <person name="Berman J."/>
            <person name="Berriman M."/>
            <person name="Heitman J."/>
            <person name="Gow N.A."/>
            <person name="Lorenz M.C."/>
            <person name="Birren B.W."/>
            <person name="Kellis M."/>
            <person name="Cuomo C.A."/>
        </authorList>
    </citation>
    <scope>NUCLEOTIDE SEQUENCE [LARGE SCALE GENOMIC DNA]</scope>
    <source>
        <strain evidence="3">ATCC 6260 / CBS 566 / DSM 6381 / JCM 1539 / NBRC 10279 / NRRL Y-324</strain>
    </source>
</reference>
<gene>
    <name evidence="2" type="ORF">PGUG_05781</name>
</gene>
<organism evidence="2 3">
    <name type="scientific">Meyerozyma guilliermondii (strain ATCC 6260 / CBS 566 / DSM 6381 / JCM 1539 / NBRC 10279 / NRRL Y-324)</name>
    <name type="common">Yeast</name>
    <name type="synonym">Candida guilliermondii</name>
    <dbReference type="NCBI Taxonomy" id="294746"/>
    <lineage>
        <taxon>Eukaryota</taxon>
        <taxon>Fungi</taxon>
        <taxon>Dikarya</taxon>
        <taxon>Ascomycota</taxon>
        <taxon>Saccharomycotina</taxon>
        <taxon>Pichiomycetes</taxon>
        <taxon>Debaryomycetaceae</taxon>
        <taxon>Meyerozyma</taxon>
    </lineage>
</organism>